<dbReference type="Pfam" id="PF04402">
    <property type="entry name" value="SIMPL"/>
    <property type="match status" value="1"/>
</dbReference>
<gene>
    <name evidence="1" type="ORF">CA12_30610</name>
</gene>
<protein>
    <recommendedName>
        <fullName evidence="3">Oxidative stress defense protein</fullName>
    </recommendedName>
</protein>
<evidence type="ECO:0000313" key="2">
    <source>
        <dbReference type="Proteomes" id="UP000318741"/>
    </source>
</evidence>
<proteinExistence type="predicted"/>
<name>A0A517PC78_9PLAN</name>
<dbReference type="RefSeq" id="WP_145359864.1">
    <property type="nucleotide sequence ID" value="NZ_CP036265.1"/>
</dbReference>
<reference evidence="1 2" key="1">
    <citation type="submission" date="2019-02" db="EMBL/GenBank/DDBJ databases">
        <title>Deep-cultivation of Planctomycetes and their phenomic and genomic characterization uncovers novel biology.</title>
        <authorList>
            <person name="Wiegand S."/>
            <person name="Jogler M."/>
            <person name="Boedeker C."/>
            <person name="Pinto D."/>
            <person name="Vollmers J."/>
            <person name="Rivas-Marin E."/>
            <person name="Kohn T."/>
            <person name="Peeters S.H."/>
            <person name="Heuer A."/>
            <person name="Rast P."/>
            <person name="Oberbeckmann S."/>
            <person name="Bunk B."/>
            <person name="Jeske O."/>
            <person name="Meyerdierks A."/>
            <person name="Storesund J.E."/>
            <person name="Kallscheuer N."/>
            <person name="Luecker S."/>
            <person name="Lage O.M."/>
            <person name="Pohl T."/>
            <person name="Merkel B.J."/>
            <person name="Hornburger P."/>
            <person name="Mueller R.-W."/>
            <person name="Bruemmer F."/>
            <person name="Labrenz M."/>
            <person name="Spormann A.M."/>
            <person name="Op den Camp H."/>
            <person name="Overmann J."/>
            <person name="Amann R."/>
            <person name="Jetten M.S.M."/>
            <person name="Mascher T."/>
            <person name="Medema M.H."/>
            <person name="Devos D.P."/>
            <person name="Kaster A.-K."/>
            <person name="Ovreas L."/>
            <person name="Rohde M."/>
            <person name="Galperin M.Y."/>
            <person name="Jogler C."/>
        </authorList>
    </citation>
    <scope>NUCLEOTIDE SEQUENCE [LARGE SCALE GENOMIC DNA]</scope>
    <source>
        <strain evidence="1 2">CA12</strain>
    </source>
</reference>
<dbReference type="Proteomes" id="UP000318741">
    <property type="component" value="Chromosome"/>
</dbReference>
<evidence type="ECO:0008006" key="3">
    <source>
        <dbReference type="Google" id="ProtNLM"/>
    </source>
</evidence>
<dbReference type="Gene3D" id="3.30.110.170">
    <property type="entry name" value="Protein of unknown function (DUF541), domain 1"/>
    <property type="match status" value="1"/>
</dbReference>
<dbReference type="Gene3D" id="3.30.70.2970">
    <property type="entry name" value="Protein of unknown function (DUF541), domain 2"/>
    <property type="match status" value="1"/>
</dbReference>
<evidence type="ECO:0000313" key="1">
    <source>
        <dbReference type="EMBL" id="QDT16951.1"/>
    </source>
</evidence>
<keyword evidence="2" id="KW-1185">Reference proteome</keyword>
<dbReference type="EMBL" id="CP036265">
    <property type="protein sequence ID" value="QDT16951.1"/>
    <property type="molecule type" value="Genomic_DNA"/>
</dbReference>
<dbReference type="KEGG" id="acaf:CA12_30610"/>
<sequence length="239" mass="25885">MLPSTVGDLLLPHEPRPSFTVDLTREFKQIADRCDVWLSVRGSTLLTGHAALEQAEEVRKVVEAILKLGVPREAVHLADVSIDSKSGVFTRSTEAAYALRVEVTDLARLADLLTAVTAPKTCRLVRIDYRFSDDEAVADEWIAQTIGDCVRRAKAVAAAAGVTLGTLREVTHEVIRPRPSSYSSDSRLGGFDDDLIGTRLTETADSLPGPVVRERRVRVDAGLRYEIGPPDDPAAGATA</sequence>
<dbReference type="InterPro" id="IPR007497">
    <property type="entry name" value="SIMPL/DUF541"/>
</dbReference>
<organism evidence="1 2">
    <name type="scientific">Alienimonas californiensis</name>
    <dbReference type="NCBI Taxonomy" id="2527989"/>
    <lineage>
        <taxon>Bacteria</taxon>
        <taxon>Pseudomonadati</taxon>
        <taxon>Planctomycetota</taxon>
        <taxon>Planctomycetia</taxon>
        <taxon>Planctomycetales</taxon>
        <taxon>Planctomycetaceae</taxon>
        <taxon>Alienimonas</taxon>
    </lineage>
</organism>
<dbReference type="AlphaFoldDB" id="A0A517PC78"/>
<accession>A0A517PC78</accession>